<dbReference type="PROSITE" id="PS00028">
    <property type="entry name" value="ZINC_FINGER_C2H2_1"/>
    <property type="match status" value="1"/>
</dbReference>
<evidence type="ECO:0000313" key="3">
    <source>
        <dbReference type="EMBL" id="QBI90063.1"/>
    </source>
</evidence>
<proteinExistence type="predicted"/>
<dbReference type="InterPro" id="IPR013087">
    <property type="entry name" value="Znf_C2H2_type"/>
</dbReference>
<dbReference type="Proteomes" id="UP000294095">
    <property type="component" value="Segment"/>
</dbReference>
<accession>A0A481V9H3</accession>
<feature type="region of interest" description="Disordered" evidence="1">
    <location>
        <begin position="252"/>
        <end position="345"/>
    </location>
</feature>
<reference evidence="4" key="1">
    <citation type="journal article" date="2019" name="Genes (Basel)">
        <title>Halobacterium salinarum virus ChaoS9, a Novel Halovirus Related to PhiH1 and PhiCh1.</title>
        <authorList>
            <person name="Dyall-Smith M."/>
            <person name="Palm P."/>
            <person name="Wanner G."/>
            <person name="Witte A."/>
            <person name="Oesterhelt D."/>
            <person name="Pfeiffer F."/>
        </authorList>
    </citation>
    <scope>NUCLEOTIDE SEQUENCE [LARGE SCALE GENOMIC DNA]</scope>
</reference>
<feature type="compositionally biased region" description="Acidic residues" evidence="1">
    <location>
        <begin position="311"/>
        <end position="322"/>
    </location>
</feature>
<evidence type="ECO:0000259" key="2">
    <source>
        <dbReference type="PROSITE" id="PS00028"/>
    </source>
</evidence>
<feature type="region of interest" description="Disordered" evidence="1">
    <location>
        <begin position="1"/>
        <end position="37"/>
    </location>
</feature>
<feature type="compositionally biased region" description="Acidic residues" evidence="1">
    <location>
        <begin position="271"/>
        <end position="284"/>
    </location>
</feature>
<evidence type="ECO:0000256" key="1">
    <source>
        <dbReference type="SAM" id="MobiDB-lite"/>
    </source>
</evidence>
<gene>
    <name evidence="3" type="ORF">ChaoS9_290</name>
</gene>
<keyword evidence="4" id="KW-1185">Reference proteome</keyword>
<organism evidence="3 4">
    <name type="scientific">Halobacterium phage ChaoS9</name>
    <dbReference type="NCBI Taxonomy" id="2847105"/>
    <lineage>
        <taxon>Viruses</taxon>
        <taxon>Duplodnaviria</taxon>
        <taxon>Heunggongvirae</taxon>
        <taxon>Uroviricota</taxon>
        <taxon>Caudoviricetes</taxon>
        <taxon>Vertoviridae</taxon>
        <taxon>Chaovirus</taxon>
        <taxon>Chaovirus bigenum</taxon>
        <taxon>Chaovirus ChaoS9</taxon>
    </lineage>
</organism>
<feature type="domain" description="C2H2-type" evidence="2">
    <location>
        <begin position="68"/>
        <end position="92"/>
    </location>
</feature>
<name>A0A481V9H3_9CAUD</name>
<feature type="compositionally biased region" description="Low complexity" evidence="1">
    <location>
        <begin position="285"/>
        <end position="304"/>
    </location>
</feature>
<evidence type="ECO:0000313" key="4">
    <source>
        <dbReference type="Proteomes" id="UP000294095"/>
    </source>
</evidence>
<dbReference type="EMBL" id="MK310226">
    <property type="protein sequence ID" value="QBI90063.1"/>
    <property type="molecule type" value="Genomic_DNA"/>
</dbReference>
<feature type="compositionally biased region" description="Basic and acidic residues" evidence="1">
    <location>
        <begin position="18"/>
        <end position="37"/>
    </location>
</feature>
<sequence>MSNAADGAASTATPGVDAGHDVQFDEETETRLDRAVDETDFDGAEDLIREATLRLLDDVLDEDGELECPHDDCDRTFATIRERRGHLGSSEHALDVPEGDFWCGYCGYGRTSWRGINAHHGSSDHDGDPVRLDEEPDREDLIAPDDVPDHKNPELLEELYHRHDGNYSEMCRQHDFEVSPGRVRHYLIEFGIHEVTPQGEAEDGDGPLYRDREWLQERYDAADGNISEMHRRIEEDGELDVPYRTLVKNLKSLGIHDPTESPGRSQAWEQRDEDEKDGADEATETTEAAETTETSETTSTSETEPGQEATPEPDPEPTGEPEPEPHREPEQEDGAEDDVDDEADRVAAVIDVDDPADATEFEDLATPDWLAEASFHVALDMSDDAEEFSGNLGWGDPEDLQLMVEVLDLEHEFAGDPDA</sequence>
<protein>
    <recommendedName>
        <fullName evidence="2">C2H2-type domain-containing protein</fullName>
    </recommendedName>
</protein>
<feature type="compositionally biased region" description="Acidic residues" evidence="1">
    <location>
        <begin position="330"/>
        <end position="343"/>
    </location>
</feature>